<sequence>MVKHPGTYLQPSICGWLPIGGTMQKPISIASFLRNNQAGASLPVEVRHGKGKQGIIIRPDGRRWNPPKGAFNR</sequence>
<dbReference type="Proteomes" id="UP000006859">
    <property type="component" value="Chromosome"/>
</dbReference>
<organism evidence="1 2">
    <name type="scientific">Dickeya dadantii (strain 3937)</name>
    <name type="common">Erwinia chrysanthemi (strain 3937)</name>
    <dbReference type="NCBI Taxonomy" id="198628"/>
    <lineage>
        <taxon>Bacteria</taxon>
        <taxon>Pseudomonadati</taxon>
        <taxon>Pseudomonadota</taxon>
        <taxon>Gammaproteobacteria</taxon>
        <taxon>Enterobacterales</taxon>
        <taxon>Pectobacteriaceae</taxon>
        <taxon>Dickeya</taxon>
    </lineage>
</organism>
<accession>E0SAL8</accession>
<reference evidence="1 2" key="1">
    <citation type="journal article" date="2011" name="J. Bacteriol.">
        <title>Genome sequence of the plant-pathogenic bacterium Dickeya dadantii 3937.</title>
        <authorList>
            <person name="Glasner J.D."/>
            <person name="Yang C.H."/>
            <person name="Reverchon S."/>
            <person name="Hugouvieux-Cotte-Pattat N."/>
            <person name="Condemine G."/>
            <person name="Bohin J.P."/>
            <person name="Van Gijsegem F."/>
            <person name="Yang S."/>
            <person name="Franza T."/>
            <person name="Expert D."/>
            <person name="Plunkett G. III"/>
            <person name="San Francisco M.J."/>
            <person name="Charkowski A.O."/>
            <person name="Py B."/>
            <person name="Bell K."/>
            <person name="Rauscher L."/>
            <person name="Rodriguez-Palenzuela P."/>
            <person name="Toussaint A."/>
            <person name="Holeva M.C."/>
            <person name="He S.Y."/>
            <person name="Douet V."/>
            <person name="Boccara M."/>
            <person name="Blanco C."/>
            <person name="Toth I."/>
            <person name="Anderson B.D."/>
            <person name="Biehl B.S."/>
            <person name="Mau B."/>
            <person name="Flynn S.M."/>
            <person name="Barras F."/>
            <person name="Lindeberg M."/>
            <person name="Birch P.R."/>
            <person name="Tsuyumu S."/>
            <person name="Shi X."/>
            <person name="Hibbing M."/>
            <person name="Yap M.N."/>
            <person name="Carpentier M."/>
            <person name="Dassa E."/>
            <person name="Umehara M."/>
            <person name="Kim J.F."/>
            <person name="Rusch M."/>
            <person name="Soni P."/>
            <person name="Mayhew G.F."/>
            <person name="Fouts D.E."/>
            <person name="Gill S.R."/>
            <person name="Blattner F.R."/>
            <person name="Keen N.T."/>
            <person name="Perna N.T."/>
        </authorList>
    </citation>
    <scope>NUCLEOTIDE SEQUENCE [LARGE SCALE GENOMIC DNA]</scope>
    <source>
        <strain evidence="1 2">3937</strain>
    </source>
</reference>
<dbReference type="EMBL" id="CP002038">
    <property type="protein sequence ID" value="ADM97076.1"/>
    <property type="molecule type" value="Genomic_DNA"/>
</dbReference>
<dbReference type="KEGG" id="ddd:Dda3937_01768"/>
<protein>
    <submittedName>
        <fullName evidence="1">Uncharacterized protein</fullName>
    </submittedName>
</protein>
<proteinExistence type="predicted"/>
<name>E0SAL8_DICD3</name>
<dbReference type="HOGENOM" id="CLU_201062_0_0_6"/>
<keyword evidence="2" id="KW-1185">Reference proteome</keyword>
<evidence type="ECO:0000313" key="1">
    <source>
        <dbReference type="EMBL" id="ADM97076.1"/>
    </source>
</evidence>
<evidence type="ECO:0000313" key="2">
    <source>
        <dbReference type="Proteomes" id="UP000006859"/>
    </source>
</evidence>
<dbReference type="eggNOG" id="ENOG502ZRFC">
    <property type="taxonomic scope" value="Bacteria"/>
</dbReference>
<gene>
    <name evidence="1" type="ordered locus">Dda3937_01768</name>
</gene>
<dbReference type="AlphaFoldDB" id="E0SAL8"/>
<dbReference type="STRING" id="198628.Dda3937_01768"/>